<dbReference type="Pfam" id="PF00126">
    <property type="entry name" value="HTH_1"/>
    <property type="match status" value="2"/>
</dbReference>
<dbReference type="Proteomes" id="UP000298551">
    <property type="component" value="Chromosome"/>
</dbReference>
<dbReference type="PANTHER" id="PTHR30419">
    <property type="entry name" value="HTH-TYPE TRANSCRIPTIONAL REGULATOR YBHD"/>
    <property type="match status" value="1"/>
</dbReference>
<dbReference type="PANTHER" id="PTHR30419:SF14">
    <property type="entry name" value="LYSR FAMILY TRANSCRIPTIONAL REGULATOR"/>
    <property type="match status" value="1"/>
</dbReference>
<dbReference type="EMBL" id="CP039371">
    <property type="protein sequence ID" value="QCI13538.1"/>
    <property type="molecule type" value="Genomic_DNA"/>
</dbReference>
<evidence type="ECO:0000256" key="3">
    <source>
        <dbReference type="ARBA" id="ARBA00023125"/>
    </source>
</evidence>
<dbReference type="Pfam" id="PF03466">
    <property type="entry name" value="LysR_substrate"/>
    <property type="match status" value="1"/>
</dbReference>
<comment type="similarity">
    <text evidence="1">Belongs to the LysR transcriptional regulatory family.</text>
</comment>
<reference evidence="7" key="1">
    <citation type="submission" date="2019-04" db="EMBL/GenBank/DDBJ databases">
        <title>Genome sequence of Pseudomonas putida 1290, an auxin catabolizing strain.</title>
        <authorList>
            <person name="Laird T.S."/>
            <person name="Leveau J.H.J."/>
        </authorList>
    </citation>
    <scope>NUCLEOTIDE SEQUENCE [LARGE SCALE GENOMIC DNA]</scope>
    <source>
        <strain evidence="7">1290</strain>
    </source>
</reference>
<dbReference type="InterPro" id="IPR036390">
    <property type="entry name" value="WH_DNA-bd_sf"/>
</dbReference>
<dbReference type="GO" id="GO:0005829">
    <property type="term" value="C:cytosol"/>
    <property type="evidence" value="ECO:0007669"/>
    <property type="project" value="TreeGrafter"/>
</dbReference>
<dbReference type="InterPro" id="IPR050950">
    <property type="entry name" value="HTH-type_LysR_regulators"/>
</dbReference>
<sequence length="409" mass="44344">MAAAEKMLSMPDSESTLLPNLLHLRTLVRVADNRTLTKAAKKMLRSTSVVHDGIDELERQLGVSLFERAPGGWKITAQGSCVLSRARRILAELAVLPAMLGQPPVTVHEQLYLLNARRLIAFIKLCQMKNMGRVAKSMAVTQPAISSAIKAMEAGTNTQLFERHGRGVRPTEIALAILPAIRRTVNELTHIARDLAALAGEVEGKVRIGALPLSRTRIVPQAIACVIQAHPNVQVDTFEGSFEQLETDLRNGDLDLVFGALRADEGSPLVTEALFDESLVIIARGNHPMRLAPHELHTLTDAQWVLPRSQSPARDMIVKAFASHGMQPPIAKVESGDMAIIRGLLACTDLLAIVSSHQFEKDLASGELVVLDVTLPQTPRAIGIMTRKGAMHPPAVVAMIQALKEASLP</sequence>
<evidence type="ECO:0000256" key="2">
    <source>
        <dbReference type="ARBA" id="ARBA00023015"/>
    </source>
</evidence>
<gene>
    <name evidence="6" type="ORF">E6B08_20230</name>
</gene>
<dbReference type="Gene3D" id="1.10.10.10">
    <property type="entry name" value="Winged helix-like DNA-binding domain superfamily/Winged helix DNA-binding domain"/>
    <property type="match status" value="2"/>
</dbReference>
<organism evidence="6 7">
    <name type="scientific">Pseudomonas putida</name>
    <name type="common">Arthrobacter siderocapsulatus</name>
    <dbReference type="NCBI Taxonomy" id="303"/>
    <lineage>
        <taxon>Bacteria</taxon>
        <taxon>Pseudomonadati</taxon>
        <taxon>Pseudomonadota</taxon>
        <taxon>Gammaproteobacteria</taxon>
        <taxon>Pseudomonadales</taxon>
        <taxon>Pseudomonadaceae</taxon>
        <taxon>Pseudomonas</taxon>
    </lineage>
</organism>
<keyword evidence="3" id="KW-0238">DNA-binding</keyword>
<evidence type="ECO:0000256" key="4">
    <source>
        <dbReference type="ARBA" id="ARBA00023163"/>
    </source>
</evidence>
<proteinExistence type="inferred from homology"/>
<dbReference type="SUPFAM" id="SSF46785">
    <property type="entry name" value="Winged helix' DNA-binding domain"/>
    <property type="match status" value="2"/>
</dbReference>
<protein>
    <submittedName>
        <fullName evidence="6">LysR family transcriptional regulator</fullName>
    </submittedName>
</protein>
<feature type="domain" description="HTH lysR-type" evidence="5">
    <location>
        <begin position="114"/>
        <end position="171"/>
    </location>
</feature>
<evidence type="ECO:0000313" key="7">
    <source>
        <dbReference type="Proteomes" id="UP000298551"/>
    </source>
</evidence>
<dbReference type="OrthoDB" id="9814165at2"/>
<evidence type="ECO:0000313" key="6">
    <source>
        <dbReference type="EMBL" id="QCI13538.1"/>
    </source>
</evidence>
<dbReference type="AlphaFoldDB" id="A0A4D6XGA6"/>
<dbReference type="InterPro" id="IPR036388">
    <property type="entry name" value="WH-like_DNA-bd_sf"/>
</dbReference>
<accession>A0A4D6XGA6</accession>
<dbReference type="SUPFAM" id="SSF53850">
    <property type="entry name" value="Periplasmic binding protein-like II"/>
    <property type="match status" value="1"/>
</dbReference>
<dbReference type="InterPro" id="IPR005119">
    <property type="entry name" value="LysR_subst-bd"/>
</dbReference>
<feature type="domain" description="HTH lysR-type" evidence="5">
    <location>
        <begin position="19"/>
        <end position="76"/>
    </location>
</feature>
<name>A0A4D6XGA6_PSEPU</name>
<evidence type="ECO:0000256" key="1">
    <source>
        <dbReference type="ARBA" id="ARBA00009437"/>
    </source>
</evidence>
<dbReference type="GO" id="GO:0003700">
    <property type="term" value="F:DNA-binding transcription factor activity"/>
    <property type="evidence" value="ECO:0007669"/>
    <property type="project" value="InterPro"/>
</dbReference>
<dbReference type="GO" id="GO:0003677">
    <property type="term" value="F:DNA binding"/>
    <property type="evidence" value="ECO:0007669"/>
    <property type="project" value="UniProtKB-KW"/>
</dbReference>
<keyword evidence="2" id="KW-0805">Transcription regulation</keyword>
<keyword evidence="4" id="KW-0804">Transcription</keyword>
<dbReference type="InterPro" id="IPR000847">
    <property type="entry name" value="LysR_HTH_N"/>
</dbReference>
<evidence type="ECO:0000259" key="5">
    <source>
        <dbReference type="PROSITE" id="PS50931"/>
    </source>
</evidence>
<dbReference type="PROSITE" id="PS50931">
    <property type="entry name" value="HTH_LYSR"/>
    <property type="match status" value="2"/>
</dbReference>
<dbReference type="Gene3D" id="3.40.190.10">
    <property type="entry name" value="Periplasmic binding protein-like II"/>
    <property type="match status" value="2"/>
</dbReference>